<keyword evidence="6 10" id="KW-0326">Glycosidase</keyword>
<evidence type="ECO:0000256" key="8">
    <source>
        <dbReference type="ARBA" id="ARBA00036824"/>
    </source>
</evidence>
<dbReference type="EMBL" id="QGMG01000196">
    <property type="protein sequence ID" value="TVY55963.1"/>
    <property type="molecule type" value="Genomic_DNA"/>
</dbReference>
<evidence type="ECO:0000256" key="1">
    <source>
        <dbReference type="ARBA" id="ARBA00004613"/>
    </source>
</evidence>
<comment type="catalytic activity">
    <reaction evidence="8">
        <text>Successive hydrolysis of beta-D-glucose units from the non-reducing ends of (1-&gt;3)-beta-D-glucans, releasing alpha-glucose.</text>
        <dbReference type="EC" id="3.2.1.58"/>
    </reaction>
</comment>
<feature type="signal peptide" evidence="12">
    <location>
        <begin position="1"/>
        <end position="21"/>
    </location>
</feature>
<keyword evidence="5 10" id="KW-0378">Hydrolase</keyword>
<dbReference type="GO" id="GO:0005576">
    <property type="term" value="C:extracellular region"/>
    <property type="evidence" value="ECO:0007669"/>
    <property type="project" value="UniProtKB-SubCell"/>
</dbReference>
<dbReference type="GO" id="GO:0009251">
    <property type="term" value="P:glucan catabolic process"/>
    <property type="evidence" value="ECO:0007669"/>
    <property type="project" value="TreeGrafter"/>
</dbReference>
<evidence type="ECO:0000256" key="10">
    <source>
        <dbReference type="RuleBase" id="RU361153"/>
    </source>
</evidence>
<feature type="chain" id="PRO_5029013722" description="glucan 1,3-beta-glucosidase" evidence="12">
    <location>
        <begin position="22"/>
        <end position="596"/>
    </location>
</feature>
<evidence type="ECO:0000256" key="2">
    <source>
        <dbReference type="ARBA" id="ARBA00005641"/>
    </source>
</evidence>
<dbReference type="GO" id="GO:0004338">
    <property type="term" value="F:glucan exo-1,3-beta-glucosidase activity"/>
    <property type="evidence" value="ECO:0007669"/>
    <property type="project" value="UniProtKB-EC"/>
</dbReference>
<dbReference type="GO" id="GO:0071555">
    <property type="term" value="P:cell wall organization"/>
    <property type="evidence" value="ECO:0007669"/>
    <property type="project" value="UniProtKB-KW"/>
</dbReference>
<comment type="similarity">
    <text evidence="2 10">Belongs to the glycosyl hydrolase 5 (cellulase A) family.</text>
</comment>
<dbReference type="EC" id="3.2.1.58" evidence="9"/>
<keyword evidence="3" id="KW-0964">Secreted</keyword>
<evidence type="ECO:0000256" key="7">
    <source>
        <dbReference type="ARBA" id="ARBA00023316"/>
    </source>
</evidence>
<dbReference type="InterPro" id="IPR001547">
    <property type="entry name" value="Glyco_hydro_5"/>
</dbReference>
<evidence type="ECO:0000313" key="15">
    <source>
        <dbReference type="Proteomes" id="UP000481288"/>
    </source>
</evidence>
<evidence type="ECO:0000256" key="11">
    <source>
        <dbReference type="SAM" id="MobiDB-lite"/>
    </source>
</evidence>
<accession>A0A7D8UTR8</accession>
<dbReference type="InterPro" id="IPR050386">
    <property type="entry name" value="Glycosyl_hydrolase_5"/>
</dbReference>
<feature type="domain" description="Glycoside hydrolase family 5" evidence="13">
    <location>
        <begin position="248"/>
        <end position="486"/>
    </location>
</feature>
<dbReference type="OrthoDB" id="62120at2759"/>
<dbReference type="AlphaFoldDB" id="A0A7D8UTR8"/>
<dbReference type="Pfam" id="PF00150">
    <property type="entry name" value="Cellulase"/>
    <property type="match status" value="1"/>
</dbReference>
<reference evidence="14 15" key="1">
    <citation type="submission" date="2018-05" db="EMBL/GenBank/DDBJ databases">
        <title>Whole genome sequencing for identification of molecular markers to develop diagnostic detection tools for the regulated plant pathogen Lachnellula willkommii.</title>
        <authorList>
            <person name="Giroux E."/>
            <person name="Bilodeau G."/>
        </authorList>
    </citation>
    <scope>NUCLEOTIDE SEQUENCE [LARGE SCALE GENOMIC DNA]</scope>
    <source>
        <strain evidence="14 15">CBS 625.97</strain>
    </source>
</reference>
<keyword evidence="4 12" id="KW-0732">Signal</keyword>
<keyword evidence="7" id="KW-0961">Cell wall biogenesis/degradation</keyword>
<evidence type="ECO:0000256" key="12">
    <source>
        <dbReference type="SAM" id="SignalP"/>
    </source>
</evidence>
<evidence type="ECO:0000259" key="13">
    <source>
        <dbReference type="Pfam" id="PF00150"/>
    </source>
</evidence>
<dbReference type="PANTHER" id="PTHR31297">
    <property type="entry name" value="GLUCAN ENDO-1,6-BETA-GLUCOSIDASE B"/>
    <property type="match status" value="1"/>
</dbReference>
<comment type="caution">
    <text evidence="14">The sequence shown here is derived from an EMBL/GenBank/DDBJ whole genome shotgun (WGS) entry which is preliminary data.</text>
</comment>
<protein>
    <recommendedName>
        <fullName evidence="9">glucan 1,3-beta-glucosidase</fullName>
        <ecNumber evidence="9">3.2.1.58</ecNumber>
    </recommendedName>
</protein>
<sequence length="596" mass="63358">MLTSLSTALAAIVLLGCPAFAQRPEWTDRPDWNQRPHFTTSSGAHNSVTVTTTSGLGVESTAPVFSMPVANNLASVYSNPTTRTHVPSGIFYTGGSTGTRSGAARPTGYWNSTLTYKHIRSSAVLPSRSTLVPLFSLNATQYISHSTNAPSSINQATGASTLSTFTKASSSSNSFSTASPTSYSATSATNPTTAASSTPTAGPSIPFLRGVNLGGWLVLEEWMNPDLFQDTLAVDEFSFSSTSNASEALAEHWATFITENDIASLNGTGINALRIPIGFWAYDNVNTPYHQGQDAYLEKAIGWAKQYGMSVWVDCHGSPGSQNGYDSSGRKGIVNWQEGNNLDRSISVLETIAAKYGAEEYAGVVVGIELTNEPMAGGPNDLNVTRQWTKKAYAAVKAKVANPNLQIIMHDAYAGITSWIPTAEAIIGKGSKTFAMDTHLYQLYTAADNALDQSQHITEACGWADPLSTSNAVVPTYVGEWSTQTNICVNPDNSTTSGTSCTITGCQCQASSFSTWNAAMIAQVRKYVEAQLDVFEASSSGYFAWSLKGPGAWGFQNGVDGGIIPKPLTARQYPKQCSGTTRRAVRGSLGVAGEAW</sequence>
<evidence type="ECO:0000256" key="5">
    <source>
        <dbReference type="ARBA" id="ARBA00022801"/>
    </source>
</evidence>
<organism evidence="14 15">
    <name type="scientific">Lachnellula cervina</name>
    <dbReference type="NCBI Taxonomy" id="1316786"/>
    <lineage>
        <taxon>Eukaryota</taxon>
        <taxon>Fungi</taxon>
        <taxon>Dikarya</taxon>
        <taxon>Ascomycota</taxon>
        <taxon>Pezizomycotina</taxon>
        <taxon>Leotiomycetes</taxon>
        <taxon>Helotiales</taxon>
        <taxon>Lachnaceae</taxon>
        <taxon>Lachnellula</taxon>
    </lineage>
</organism>
<evidence type="ECO:0000256" key="3">
    <source>
        <dbReference type="ARBA" id="ARBA00022525"/>
    </source>
</evidence>
<proteinExistence type="inferred from homology"/>
<evidence type="ECO:0000256" key="4">
    <source>
        <dbReference type="ARBA" id="ARBA00022729"/>
    </source>
</evidence>
<evidence type="ECO:0000313" key="14">
    <source>
        <dbReference type="EMBL" id="TVY55963.1"/>
    </source>
</evidence>
<dbReference type="Gene3D" id="3.20.20.80">
    <property type="entry name" value="Glycosidases"/>
    <property type="match status" value="1"/>
</dbReference>
<keyword evidence="15" id="KW-1185">Reference proteome</keyword>
<comment type="subcellular location">
    <subcellularLocation>
        <location evidence="1">Secreted</location>
    </subcellularLocation>
</comment>
<evidence type="ECO:0000256" key="9">
    <source>
        <dbReference type="ARBA" id="ARBA00038929"/>
    </source>
</evidence>
<dbReference type="InterPro" id="IPR017853">
    <property type="entry name" value="GH"/>
</dbReference>
<dbReference type="GO" id="GO:0009986">
    <property type="term" value="C:cell surface"/>
    <property type="evidence" value="ECO:0007669"/>
    <property type="project" value="TreeGrafter"/>
</dbReference>
<evidence type="ECO:0000256" key="6">
    <source>
        <dbReference type="ARBA" id="ARBA00023295"/>
    </source>
</evidence>
<name>A0A7D8UTR8_9HELO</name>
<dbReference type="SUPFAM" id="SSF51445">
    <property type="entry name" value="(Trans)glycosidases"/>
    <property type="match status" value="1"/>
</dbReference>
<dbReference type="PANTHER" id="PTHR31297:SF1">
    <property type="entry name" value="GLUCAN 1,3-BETA-GLUCOSIDASE I_II-RELATED"/>
    <property type="match status" value="1"/>
</dbReference>
<gene>
    <name evidence="14" type="primary">XOG1</name>
    <name evidence="14" type="ORF">LCER1_G002226</name>
</gene>
<feature type="region of interest" description="Disordered" evidence="11">
    <location>
        <begin position="170"/>
        <end position="201"/>
    </location>
</feature>
<dbReference type="Proteomes" id="UP000481288">
    <property type="component" value="Unassembled WGS sequence"/>
</dbReference>